<evidence type="ECO:0000313" key="1">
    <source>
        <dbReference type="EMBL" id="CAH1773665.1"/>
    </source>
</evidence>
<protein>
    <submittedName>
        <fullName evidence="1">Uncharacterized protein</fullName>
    </submittedName>
</protein>
<dbReference type="InterPro" id="IPR042462">
    <property type="entry name" value="ARMC7"/>
</dbReference>
<dbReference type="InterPro" id="IPR016024">
    <property type="entry name" value="ARM-type_fold"/>
</dbReference>
<evidence type="ECO:0000313" key="2">
    <source>
        <dbReference type="Proteomes" id="UP000749559"/>
    </source>
</evidence>
<organism evidence="1 2">
    <name type="scientific">Owenia fusiformis</name>
    <name type="common">Polychaete worm</name>
    <dbReference type="NCBI Taxonomy" id="6347"/>
    <lineage>
        <taxon>Eukaryota</taxon>
        <taxon>Metazoa</taxon>
        <taxon>Spiralia</taxon>
        <taxon>Lophotrochozoa</taxon>
        <taxon>Annelida</taxon>
        <taxon>Polychaeta</taxon>
        <taxon>Sedentaria</taxon>
        <taxon>Canalipalpata</taxon>
        <taxon>Sabellida</taxon>
        <taxon>Oweniida</taxon>
        <taxon>Oweniidae</taxon>
        <taxon>Owenia</taxon>
    </lineage>
</organism>
<reference evidence="1" key="1">
    <citation type="submission" date="2022-03" db="EMBL/GenBank/DDBJ databases">
        <authorList>
            <person name="Martin C."/>
        </authorList>
    </citation>
    <scope>NUCLEOTIDE SEQUENCE</scope>
</reference>
<dbReference type="Gene3D" id="1.25.10.10">
    <property type="entry name" value="Leucine-rich Repeat Variant"/>
    <property type="match status" value="1"/>
</dbReference>
<dbReference type="InterPro" id="IPR011989">
    <property type="entry name" value="ARM-like"/>
</dbReference>
<proteinExistence type="predicted"/>
<keyword evidence="2" id="KW-1185">Reference proteome</keyword>
<comment type="caution">
    <text evidence="1">The sequence shown here is derived from an EMBL/GenBank/DDBJ whole genome shotgun (WGS) entry which is preliminary data.</text>
</comment>
<gene>
    <name evidence="1" type="ORF">OFUS_LOCUS1235</name>
</gene>
<dbReference type="AlphaFoldDB" id="A0A8J1U835"/>
<dbReference type="PANTHER" id="PTHR46263:SF1">
    <property type="entry name" value="ARMADILLO REPEAT-CONTAINING PROTEIN 7"/>
    <property type="match status" value="1"/>
</dbReference>
<dbReference type="EMBL" id="CAIIXF020000001">
    <property type="protein sequence ID" value="CAH1773665.1"/>
    <property type="molecule type" value="Genomic_DNA"/>
</dbReference>
<sequence length="190" mass="21253">MFSTKEYLDKKTGPYGIGRLSYLQALVNEFQETKSESAKEEVLANLANFSYDPINYDFLRRLGVIDLFLDNLTENNTKLVQFAAGGICNICLDKENKEYILKNDGVHLLKQCLVSDDEDTVMSAITSLMYLVTPQSKPEITSPPVVAHMTQLSTSPDKRISNLATVFLQDYCSEEQRTEGREAIGLTGHG</sequence>
<accession>A0A8J1U835</accession>
<dbReference type="OrthoDB" id="201709at2759"/>
<dbReference type="SUPFAM" id="SSF48371">
    <property type="entry name" value="ARM repeat"/>
    <property type="match status" value="1"/>
</dbReference>
<dbReference type="PANTHER" id="PTHR46263">
    <property type="entry name" value="ARMADILLO REPEAT-CONTAINING PROTEIN 7"/>
    <property type="match status" value="1"/>
</dbReference>
<dbReference type="Proteomes" id="UP000749559">
    <property type="component" value="Unassembled WGS sequence"/>
</dbReference>
<name>A0A8J1U835_OWEFU</name>